<feature type="region of interest" description="Disordered" evidence="1">
    <location>
        <begin position="24"/>
        <end position="46"/>
    </location>
</feature>
<feature type="chain" id="PRO_5002067845" description="DUF3299 domain-containing protein" evidence="2">
    <location>
        <begin position="25"/>
        <end position="164"/>
    </location>
</feature>
<accession>A0A0B2BZ90</accession>
<evidence type="ECO:0008006" key="5">
    <source>
        <dbReference type="Google" id="ProtNLM"/>
    </source>
</evidence>
<dbReference type="AlphaFoldDB" id="A0A0B2BZ90"/>
<sequence length="164" mass="17655">MMRLSLAIGFVALALGSAIAPAQAQRSPALRPSESVWQPARTPPGGTSWALLESTEEDQRTSGGVIYSKPKFPQSVRALGGRRIKVAGYMMPLQNSARQTHFVLLAYPPDCPFHLNPAPDQFIEVRTGGPVAVKNGVATFEGTLVLTGQDESGVFYQMTNAREV</sequence>
<evidence type="ECO:0000313" key="3">
    <source>
        <dbReference type="EMBL" id="KHL25021.1"/>
    </source>
</evidence>
<evidence type="ECO:0000256" key="1">
    <source>
        <dbReference type="SAM" id="MobiDB-lite"/>
    </source>
</evidence>
<dbReference type="EMBL" id="JTDN01000002">
    <property type="protein sequence ID" value="KHL25021.1"/>
    <property type="molecule type" value="Genomic_DNA"/>
</dbReference>
<name>A0A0B2BZ90_9SPHN</name>
<evidence type="ECO:0000313" key="4">
    <source>
        <dbReference type="Proteomes" id="UP000030988"/>
    </source>
</evidence>
<protein>
    <recommendedName>
        <fullName evidence="5">DUF3299 domain-containing protein</fullName>
    </recommendedName>
</protein>
<evidence type="ECO:0000256" key="2">
    <source>
        <dbReference type="SAM" id="SignalP"/>
    </source>
</evidence>
<dbReference type="InterPro" id="IPR021727">
    <property type="entry name" value="DUF3299"/>
</dbReference>
<dbReference type="STRING" id="1572751.PK98_09645"/>
<dbReference type="Proteomes" id="UP000030988">
    <property type="component" value="Unassembled WGS sequence"/>
</dbReference>
<dbReference type="Gene3D" id="2.40.50.870">
    <property type="entry name" value="Protein of unknown function (DUF3299)"/>
    <property type="match status" value="1"/>
</dbReference>
<feature type="signal peptide" evidence="2">
    <location>
        <begin position="1"/>
        <end position="24"/>
    </location>
</feature>
<dbReference type="Pfam" id="PF11736">
    <property type="entry name" value="DUF3299"/>
    <property type="match status" value="1"/>
</dbReference>
<organism evidence="3 4">
    <name type="scientific">Croceibacterium mercuriale</name>
    <dbReference type="NCBI Taxonomy" id="1572751"/>
    <lineage>
        <taxon>Bacteria</taxon>
        <taxon>Pseudomonadati</taxon>
        <taxon>Pseudomonadota</taxon>
        <taxon>Alphaproteobacteria</taxon>
        <taxon>Sphingomonadales</taxon>
        <taxon>Erythrobacteraceae</taxon>
        <taxon>Croceibacterium</taxon>
    </lineage>
</organism>
<keyword evidence="4" id="KW-1185">Reference proteome</keyword>
<comment type="caution">
    <text evidence="3">The sequence shown here is derived from an EMBL/GenBank/DDBJ whole genome shotgun (WGS) entry which is preliminary data.</text>
</comment>
<proteinExistence type="predicted"/>
<keyword evidence="2" id="KW-0732">Signal</keyword>
<reference evidence="3 4" key="1">
    <citation type="submission" date="2014-11" db="EMBL/GenBank/DDBJ databases">
        <title>Draft genome sequence of Kirrobacter mercurialis.</title>
        <authorList>
            <person name="Coil D.A."/>
            <person name="Eisen J.A."/>
        </authorList>
    </citation>
    <scope>NUCLEOTIDE SEQUENCE [LARGE SCALE GENOMIC DNA]</scope>
    <source>
        <strain evidence="3 4">Coronado</strain>
    </source>
</reference>
<gene>
    <name evidence="3" type="ORF">PK98_09645</name>
</gene>